<evidence type="ECO:0000256" key="6">
    <source>
        <dbReference type="ARBA" id="ARBA00023237"/>
    </source>
</evidence>
<gene>
    <name evidence="9 14" type="primary">pal</name>
    <name evidence="14" type="ORF">MTR66_07375</name>
</gene>
<comment type="similarity">
    <text evidence="9">Belongs to the Pal lipoprotein family.</text>
</comment>
<dbReference type="Gene3D" id="3.30.1330.60">
    <property type="entry name" value="OmpA-like domain"/>
    <property type="match status" value="1"/>
</dbReference>
<comment type="caution">
    <text evidence="14">The sequence shown here is derived from an EMBL/GenBank/DDBJ whole genome shotgun (WGS) entry which is preliminary data.</text>
</comment>
<comment type="subunit">
    <text evidence="9">The Tol-Pal system is composed of five core proteins: the inner membrane proteins TolA, TolQ and TolR, the periplasmic protein TolB and the outer membrane protein Pal. They form a network linking the inner and outer membranes and the peptidoglycan layer.</text>
</comment>
<evidence type="ECO:0000256" key="11">
    <source>
        <dbReference type="SAM" id="MobiDB-lite"/>
    </source>
</evidence>
<dbReference type="HAMAP" id="MF_02204">
    <property type="entry name" value="Pal"/>
    <property type="match status" value="1"/>
</dbReference>
<comment type="function">
    <text evidence="9">Part of the Tol-Pal system, which plays a role in outer membrane invagination during cell division and is important for maintaining outer membrane integrity.</text>
</comment>
<keyword evidence="8 9" id="KW-0131">Cell cycle</keyword>
<keyword evidence="4 10" id="KW-0472">Membrane</keyword>
<evidence type="ECO:0000313" key="14">
    <source>
        <dbReference type="EMBL" id="MCJ2186634.1"/>
    </source>
</evidence>
<evidence type="ECO:0000256" key="9">
    <source>
        <dbReference type="HAMAP-Rule" id="MF_02204"/>
    </source>
</evidence>
<dbReference type="InterPro" id="IPR006665">
    <property type="entry name" value="OmpA-like"/>
</dbReference>
<dbReference type="InterPro" id="IPR050330">
    <property type="entry name" value="Bact_OuterMem_StrucFunc"/>
</dbReference>
<dbReference type="NCBIfam" id="TIGR02802">
    <property type="entry name" value="Pal_lipo"/>
    <property type="match status" value="1"/>
</dbReference>
<feature type="region of interest" description="Disordered" evidence="11">
    <location>
        <begin position="33"/>
        <end position="61"/>
    </location>
</feature>
<evidence type="ECO:0000256" key="7">
    <source>
        <dbReference type="ARBA" id="ARBA00023288"/>
    </source>
</evidence>
<dbReference type="PROSITE" id="PS51123">
    <property type="entry name" value="OMPA_2"/>
    <property type="match status" value="1"/>
</dbReference>
<organism evidence="14 15">
    <name type="scientific">Novosphingobium beihaiensis</name>
    <dbReference type="NCBI Taxonomy" id="2930389"/>
    <lineage>
        <taxon>Bacteria</taxon>
        <taxon>Pseudomonadati</taxon>
        <taxon>Pseudomonadota</taxon>
        <taxon>Alphaproteobacteria</taxon>
        <taxon>Sphingomonadales</taxon>
        <taxon>Sphingomonadaceae</taxon>
        <taxon>Novosphingobium</taxon>
    </lineage>
</organism>
<dbReference type="InterPro" id="IPR036737">
    <property type="entry name" value="OmpA-like_sf"/>
</dbReference>
<dbReference type="InterPro" id="IPR014169">
    <property type="entry name" value="Pal_lipo_C"/>
</dbReference>
<feature type="domain" description="OmpA-like" evidence="13">
    <location>
        <begin position="64"/>
        <end position="180"/>
    </location>
</feature>
<dbReference type="SUPFAM" id="SSF103088">
    <property type="entry name" value="OmpA-like"/>
    <property type="match status" value="1"/>
</dbReference>
<dbReference type="PANTHER" id="PTHR30329">
    <property type="entry name" value="STATOR ELEMENT OF FLAGELLAR MOTOR COMPLEX"/>
    <property type="match status" value="1"/>
</dbReference>
<protein>
    <recommendedName>
        <fullName evidence="9">Peptidoglycan-associated protein</fullName>
    </recommendedName>
</protein>
<keyword evidence="6" id="KW-0998">Cell outer membrane</keyword>
<dbReference type="PANTHER" id="PTHR30329:SF21">
    <property type="entry name" value="LIPOPROTEIN YIAD-RELATED"/>
    <property type="match status" value="1"/>
</dbReference>
<dbReference type="EMBL" id="JALHLG010000007">
    <property type="protein sequence ID" value="MCJ2186634.1"/>
    <property type="molecule type" value="Genomic_DNA"/>
</dbReference>
<evidence type="ECO:0000259" key="13">
    <source>
        <dbReference type="PROSITE" id="PS51123"/>
    </source>
</evidence>
<evidence type="ECO:0000256" key="10">
    <source>
        <dbReference type="PROSITE-ProRule" id="PRU00473"/>
    </source>
</evidence>
<evidence type="ECO:0000256" key="5">
    <source>
        <dbReference type="ARBA" id="ARBA00023139"/>
    </source>
</evidence>
<keyword evidence="5" id="KW-0564">Palmitate</keyword>
<dbReference type="Proteomes" id="UP001202281">
    <property type="component" value="Unassembled WGS sequence"/>
</dbReference>
<evidence type="ECO:0000256" key="12">
    <source>
        <dbReference type="SAM" id="SignalP"/>
    </source>
</evidence>
<proteinExistence type="inferred from homology"/>
<keyword evidence="15" id="KW-1185">Reference proteome</keyword>
<dbReference type="Pfam" id="PF00691">
    <property type="entry name" value="OmpA"/>
    <property type="match status" value="1"/>
</dbReference>
<evidence type="ECO:0000313" key="15">
    <source>
        <dbReference type="Proteomes" id="UP001202281"/>
    </source>
</evidence>
<reference evidence="14 15" key="1">
    <citation type="submission" date="2022-04" db="EMBL/GenBank/DDBJ databases">
        <title>Identification of a novel bacterium isolated from mangrove sediments.</title>
        <authorList>
            <person name="Pan X."/>
        </authorList>
    </citation>
    <scope>NUCLEOTIDE SEQUENCE [LARGE SCALE GENOMIC DNA]</scope>
    <source>
        <strain evidence="14 15">B2638</strain>
    </source>
</reference>
<feature type="chain" id="PRO_5045483842" description="Peptidoglycan-associated protein" evidence="12">
    <location>
        <begin position="29"/>
        <end position="180"/>
    </location>
</feature>
<dbReference type="InterPro" id="IPR039001">
    <property type="entry name" value="Pal"/>
</dbReference>
<evidence type="ECO:0000256" key="8">
    <source>
        <dbReference type="ARBA" id="ARBA00023306"/>
    </source>
</evidence>
<feature type="signal peptide" evidence="12">
    <location>
        <begin position="1"/>
        <end position="28"/>
    </location>
</feature>
<keyword evidence="2 9" id="KW-0132">Cell division</keyword>
<name>A0ABT0BNK7_9SPHN</name>
<dbReference type="CDD" id="cd07185">
    <property type="entry name" value="OmpA_C-like"/>
    <property type="match status" value="1"/>
</dbReference>
<comment type="subcellular location">
    <subcellularLocation>
        <location evidence="1">Cell outer membrane</location>
    </subcellularLocation>
</comment>
<sequence length="180" mass="19198">MPSSHTISRHTRSGAAALLLAGALAVSACKTTAPAELPPEPGPATTTTTTAPSQPSGPIAGSQADFVAKMMGADTIYFDTDKYDIDSMDQAALAKQAQWLMQYPNKRVTIEGHCDERGTREYNLALGERRANAAKNYLISLGVDASRLSTVSYGKERPVALGSNEQAWAQNRRAVTITID</sequence>
<evidence type="ECO:0000256" key="4">
    <source>
        <dbReference type="ARBA" id="ARBA00023136"/>
    </source>
</evidence>
<dbReference type="RefSeq" id="WP_243919288.1">
    <property type="nucleotide sequence ID" value="NZ_JALHLG010000007.1"/>
</dbReference>
<evidence type="ECO:0000256" key="1">
    <source>
        <dbReference type="ARBA" id="ARBA00004442"/>
    </source>
</evidence>
<keyword evidence="3 12" id="KW-0732">Signal</keyword>
<accession>A0ABT0BNK7</accession>
<keyword evidence="7 14" id="KW-0449">Lipoprotein</keyword>
<dbReference type="InterPro" id="IPR006664">
    <property type="entry name" value="OMP_bac"/>
</dbReference>
<evidence type="ECO:0000256" key="2">
    <source>
        <dbReference type="ARBA" id="ARBA00022618"/>
    </source>
</evidence>
<feature type="compositionally biased region" description="Low complexity" evidence="11">
    <location>
        <begin position="43"/>
        <end position="58"/>
    </location>
</feature>
<dbReference type="PRINTS" id="PR01021">
    <property type="entry name" value="OMPADOMAIN"/>
</dbReference>
<evidence type="ECO:0000256" key="3">
    <source>
        <dbReference type="ARBA" id="ARBA00022729"/>
    </source>
</evidence>